<sequence length="142" mass="16577">MNPPNYRETRRAFMEKFEALRVAAKVEALPEWYPIHFPDDSNMVSWISASQQRAMRVQEAAEDRLFGFDFFISKAGIDYELTQLTLDVEGTFDKSQLVFEIYQLWFIDQMSPERLKSLLDEFVKAYAKEGAVLCAVDDEEDE</sequence>
<dbReference type="Proteomes" id="UP001379533">
    <property type="component" value="Chromosome"/>
</dbReference>
<reference evidence="1 2" key="1">
    <citation type="submission" date="2021-12" db="EMBL/GenBank/DDBJ databases">
        <title>Discovery of the Pendulisporaceae a myxobacterial family with distinct sporulation behavior and unique specialized metabolism.</title>
        <authorList>
            <person name="Garcia R."/>
            <person name="Popoff A."/>
            <person name="Bader C.D."/>
            <person name="Loehr J."/>
            <person name="Walesch S."/>
            <person name="Walt C."/>
            <person name="Boldt J."/>
            <person name="Bunk B."/>
            <person name="Haeckl F.J.F.P.J."/>
            <person name="Gunesch A.P."/>
            <person name="Birkelbach J."/>
            <person name="Nuebel U."/>
            <person name="Pietschmann T."/>
            <person name="Bach T."/>
            <person name="Mueller R."/>
        </authorList>
    </citation>
    <scope>NUCLEOTIDE SEQUENCE [LARGE SCALE GENOMIC DNA]</scope>
    <source>
        <strain evidence="1 2">MSr12523</strain>
    </source>
</reference>
<evidence type="ECO:0000313" key="2">
    <source>
        <dbReference type="Proteomes" id="UP001379533"/>
    </source>
</evidence>
<protein>
    <submittedName>
        <fullName evidence="1">Uncharacterized protein</fullName>
    </submittedName>
</protein>
<accession>A0ABZ2KN96</accession>
<organism evidence="1 2">
    <name type="scientific">Pendulispora brunnea</name>
    <dbReference type="NCBI Taxonomy" id="2905690"/>
    <lineage>
        <taxon>Bacteria</taxon>
        <taxon>Pseudomonadati</taxon>
        <taxon>Myxococcota</taxon>
        <taxon>Myxococcia</taxon>
        <taxon>Myxococcales</taxon>
        <taxon>Sorangiineae</taxon>
        <taxon>Pendulisporaceae</taxon>
        <taxon>Pendulispora</taxon>
    </lineage>
</organism>
<dbReference type="EMBL" id="CP089982">
    <property type="protein sequence ID" value="WXB00123.1"/>
    <property type="molecule type" value="Genomic_DNA"/>
</dbReference>
<gene>
    <name evidence="1" type="ORF">LZC95_25325</name>
</gene>
<dbReference type="RefSeq" id="WP_394850765.1">
    <property type="nucleotide sequence ID" value="NZ_CP089982.1"/>
</dbReference>
<evidence type="ECO:0000313" key="1">
    <source>
        <dbReference type="EMBL" id="WXB00123.1"/>
    </source>
</evidence>
<keyword evidence="2" id="KW-1185">Reference proteome</keyword>
<name>A0ABZ2KN96_9BACT</name>
<proteinExistence type="predicted"/>